<evidence type="ECO:0000313" key="6">
    <source>
        <dbReference type="Proteomes" id="UP000284657"/>
    </source>
</evidence>
<accession>A0A3F2RFB6</accession>
<comment type="caution">
    <text evidence="4">The sequence shown here is derived from an EMBL/GenBank/DDBJ whole genome shotgun (WGS) entry which is preliminary data.</text>
</comment>
<dbReference type="EMBL" id="MBAD02002574">
    <property type="protein sequence ID" value="RLN46429.1"/>
    <property type="molecule type" value="Genomic_DNA"/>
</dbReference>
<reference evidence="5 6" key="1">
    <citation type="submission" date="2018-07" db="EMBL/GenBank/DDBJ databases">
        <title>Genome sequencing of oomycete isolates from Chile give support for New Zealand origin for Phytophthora kernoviae and make available the first Nothophytophthora sp. genome.</title>
        <authorList>
            <person name="Studholme D.J."/>
            <person name="Sanfuentes E."/>
            <person name="Panda P."/>
            <person name="Hill R."/>
            <person name="Sambles C."/>
            <person name="Grant M."/>
            <person name="Williams N.M."/>
            <person name="Mcdougal R.L."/>
        </authorList>
    </citation>
    <scope>NUCLEOTIDE SEQUENCE [LARGE SCALE GENOMIC DNA]</scope>
    <source>
        <strain evidence="4">Chile6</strain>
        <strain evidence="3">Chile7</strain>
    </source>
</reference>
<feature type="transmembrane region" description="Helical" evidence="2">
    <location>
        <begin position="185"/>
        <end position="206"/>
    </location>
</feature>
<dbReference type="OrthoDB" id="150412at2759"/>
<dbReference type="Proteomes" id="UP000284657">
    <property type="component" value="Unassembled WGS sequence"/>
</dbReference>
<gene>
    <name evidence="3" type="ORF">BBJ29_006267</name>
    <name evidence="4" type="ORF">BBP00_00008475</name>
</gene>
<evidence type="ECO:0000313" key="4">
    <source>
        <dbReference type="EMBL" id="RLN55458.1"/>
    </source>
</evidence>
<evidence type="ECO:0000256" key="1">
    <source>
        <dbReference type="SAM" id="MobiDB-lite"/>
    </source>
</evidence>
<evidence type="ECO:0000313" key="3">
    <source>
        <dbReference type="EMBL" id="RLN46429.1"/>
    </source>
</evidence>
<name>A0A3F2RFB6_9STRA</name>
<feature type="region of interest" description="Disordered" evidence="1">
    <location>
        <begin position="1"/>
        <end position="30"/>
    </location>
</feature>
<feature type="compositionally biased region" description="Low complexity" evidence="1">
    <location>
        <begin position="10"/>
        <end position="21"/>
    </location>
</feature>
<proteinExistence type="predicted"/>
<keyword evidence="2" id="KW-0472">Membrane</keyword>
<protein>
    <submittedName>
        <fullName evidence="4">Uncharacterized protein</fullName>
    </submittedName>
</protein>
<evidence type="ECO:0000313" key="5">
    <source>
        <dbReference type="Proteomes" id="UP000277300"/>
    </source>
</evidence>
<dbReference type="AlphaFoldDB" id="A0A3F2RFB6"/>
<keyword evidence="2" id="KW-1133">Transmembrane helix</keyword>
<keyword evidence="2" id="KW-0812">Transmembrane</keyword>
<feature type="transmembrane region" description="Helical" evidence="2">
    <location>
        <begin position="79"/>
        <end position="99"/>
    </location>
</feature>
<dbReference type="Proteomes" id="UP000277300">
    <property type="component" value="Unassembled WGS sequence"/>
</dbReference>
<organism evidence="4 5">
    <name type="scientific">Phytophthora kernoviae</name>
    <dbReference type="NCBI Taxonomy" id="325452"/>
    <lineage>
        <taxon>Eukaryota</taxon>
        <taxon>Sar</taxon>
        <taxon>Stramenopiles</taxon>
        <taxon>Oomycota</taxon>
        <taxon>Peronosporomycetes</taxon>
        <taxon>Peronosporales</taxon>
        <taxon>Peronosporaceae</taxon>
        <taxon>Phytophthora</taxon>
    </lineage>
</organism>
<evidence type="ECO:0000256" key="2">
    <source>
        <dbReference type="SAM" id="Phobius"/>
    </source>
</evidence>
<sequence length="498" mass="54978">MELHPRPVRAVGVGVSSDPPVSSAPPPASQTSFMAATLPPSFTTDYLQRSLTPGEATGDFARTNALADRNTIVDMSLRLSRFLLCVVAALIAAFGFALLTSNKKKLTYVYESKLPANTTLSSEASSVVEDYNTLFGYVMFTGGKVFEVFCETLIFPTLATYLHNCSLYPGDQPARVYSKAKARSIFWGLKTVIILMNVGFTSVYVGQTTENGPASRRLAESDELINMLRNLEMPWAMDSESDVLHTILRTSVTGVTTPFEFQDSCQWTGQEKHDEDQTWGAWADDVDTTTVSFSFPSHAWNAALLSTQPPAEIAEIPLREYLRNPELFAKIEDWDIAELYSTFQQGMAHLNLASALTDESTPQPLDAFIHVLATELKAALPDTAEVSELVLRLERHDLTEDIEIAVPTATALVTVGGCIGIILLMLCVIYLPTARVKLSPDTTPAAQYVQILTDDLYPDVVHKKRLRFANGDCLLFNEYIVDAIVLHAKRDQSKKIYL</sequence>
<dbReference type="EMBL" id="MBDO02000430">
    <property type="protein sequence ID" value="RLN55458.1"/>
    <property type="molecule type" value="Genomic_DNA"/>
</dbReference>
<feature type="transmembrane region" description="Helical" evidence="2">
    <location>
        <begin position="409"/>
        <end position="431"/>
    </location>
</feature>